<dbReference type="SUPFAM" id="SSF56112">
    <property type="entry name" value="Protein kinase-like (PK-like)"/>
    <property type="match status" value="1"/>
</dbReference>
<dbReference type="InterPro" id="IPR052751">
    <property type="entry name" value="Plant_MAPKKK"/>
</dbReference>
<evidence type="ECO:0000259" key="2">
    <source>
        <dbReference type="PROSITE" id="PS50011"/>
    </source>
</evidence>
<evidence type="ECO:0000313" key="3">
    <source>
        <dbReference type="EMBL" id="KAA6397732.1"/>
    </source>
</evidence>
<keyword evidence="1" id="KW-0067">ATP-binding</keyword>
<feature type="binding site" evidence="1">
    <location>
        <position position="106"/>
    </location>
    <ligand>
        <name>ATP</name>
        <dbReference type="ChEBI" id="CHEBI:30616"/>
    </ligand>
</feature>
<dbReference type="InterPro" id="IPR000719">
    <property type="entry name" value="Prot_kinase_dom"/>
</dbReference>
<dbReference type="Gene3D" id="1.10.510.10">
    <property type="entry name" value="Transferase(Phosphotransferase) domain 1"/>
    <property type="match status" value="2"/>
</dbReference>
<feature type="domain" description="Protein kinase" evidence="2">
    <location>
        <begin position="78"/>
        <end position="336"/>
    </location>
</feature>
<dbReference type="InterPro" id="IPR011009">
    <property type="entry name" value="Kinase-like_dom_sf"/>
</dbReference>
<sequence>MEAEQTAWVNQLREVELQDKELFDIAVDSTEMKFVIVEADKLRLSYSMSIPIAIPHTLAQDPITIKNDLTSLQVHLGLKNPQSLGSGQYGRVYLAQCANGKLIAVKVQSNKKFKELEFAAAQFLDQIQCKYFVRAFGYKEIGDNIFILMQFASLGSLQKAIDSELIPSAKTLIIIAHNILEFLSQLHKQGLVHCFQTSYLRIMGKVITSFLKSAILEYRRESASFFHPPEVRKSKGNCEPGIDIWALGINLYMLATGKKPNNPAYILLRKIDLRLILDSPKGQELSQEHQNLIKDVYGKLLIDTIGKDLLHLICLMLTINPEQRPSAAILLTHPVFLKTKFNLDFIPIRNADQLGIIVNPKKYHVLISPKPGMQITSIPLDMQISLQERLNQQREEIQKEHGDQIDNTVHGLLSHEVPEAFAALQQIYQLSVQFNESQENVQSYVSTLGLADNLIDFLAPVDEVRIEYLNALNIIIDFLILENVSQFVDKKNILKSLSEVGVQYLRDQPEISNVALNILFEIAKQGIKLGQGFPIFTITVQNFAQLMESVKAGNKIRRYELDIIEKLYTIEIVLAQNGNRFDGIEIPGQQRKISPFLILPQPTEKENIINSQIILIFIRNKI</sequence>
<dbReference type="GO" id="GO:0005524">
    <property type="term" value="F:ATP binding"/>
    <property type="evidence" value="ECO:0007669"/>
    <property type="project" value="UniProtKB-UniRule"/>
</dbReference>
<evidence type="ECO:0000256" key="1">
    <source>
        <dbReference type="PROSITE-ProRule" id="PRU10141"/>
    </source>
</evidence>
<dbReference type="GO" id="GO:0004672">
    <property type="term" value="F:protein kinase activity"/>
    <property type="evidence" value="ECO:0007669"/>
    <property type="project" value="InterPro"/>
</dbReference>
<dbReference type="PROSITE" id="PS50011">
    <property type="entry name" value="PROTEIN_KINASE_DOM"/>
    <property type="match status" value="1"/>
</dbReference>
<dbReference type="EMBL" id="SNRW01001113">
    <property type="protein sequence ID" value="KAA6397732.1"/>
    <property type="molecule type" value="Genomic_DNA"/>
</dbReference>
<organism evidence="3 4">
    <name type="scientific">Streblomastix strix</name>
    <dbReference type="NCBI Taxonomy" id="222440"/>
    <lineage>
        <taxon>Eukaryota</taxon>
        <taxon>Metamonada</taxon>
        <taxon>Preaxostyla</taxon>
        <taxon>Oxymonadida</taxon>
        <taxon>Streblomastigidae</taxon>
        <taxon>Streblomastix</taxon>
    </lineage>
</organism>
<evidence type="ECO:0000313" key="4">
    <source>
        <dbReference type="Proteomes" id="UP000324800"/>
    </source>
</evidence>
<keyword evidence="1" id="KW-0547">Nucleotide-binding</keyword>
<name>A0A5J4WT58_9EUKA</name>
<dbReference type="InterPro" id="IPR017441">
    <property type="entry name" value="Protein_kinase_ATP_BS"/>
</dbReference>
<comment type="caution">
    <text evidence="3">The sequence shown here is derived from an EMBL/GenBank/DDBJ whole genome shotgun (WGS) entry which is preliminary data.</text>
</comment>
<dbReference type="PANTHER" id="PTHR48011:SF4">
    <property type="entry name" value="MITOGEN-ACTIVATED PROTEIN KINASE KINASE KINASE 19"/>
    <property type="match status" value="1"/>
</dbReference>
<proteinExistence type="predicted"/>
<dbReference type="PANTHER" id="PTHR48011">
    <property type="entry name" value="CCR4-NOT TRANSCRIPTIONAL COMPLEX SUBUNIT CAF120-RELATED"/>
    <property type="match status" value="1"/>
</dbReference>
<protein>
    <recommendedName>
        <fullName evidence="2">Protein kinase domain-containing protein</fullName>
    </recommendedName>
</protein>
<gene>
    <name evidence="3" type="ORF">EZS28_006735</name>
</gene>
<accession>A0A5J4WT58</accession>
<dbReference type="GO" id="GO:0007165">
    <property type="term" value="P:signal transduction"/>
    <property type="evidence" value="ECO:0007669"/>
    <property type="project" value="TreeGrafter"/>
</dbReference>
<dbReference type="PROSITE" id="PS00107">
    <property type="entry name" value="PROTEIN_KINASE_ATP"/>
    <property type="match status" value="1"/>
</dbReference>
<dbReference type="AlphaFoldDB" id="A0A5J4WT58"/>
<dbReference type="Proteomes" id="UP000324800">
    <property type="component" value="Unassembled WGS sequence"/>
</dbReference>
<dbReference type="Pfam" id="PF00069">
    <property type="entry name" value="Pkinase"/>
    <property type="match status" value="2"/>
</dbReference>
<reference evidence="3 4" key="1">
    <citation type="submission" date="2019-03" db="EMBL/GenBank/DDBJ databases">
        <title>Single cell metagenomics reveals metabolic interactions within the superorganism composed of flagellate Streblomastix strix and complex community of Bacteroidetes bacteria on its surface.</title>
        <authorList>
            <person name="Treitli S.C."/>
            <person name="Kolisko M."/>
            <person name="Husnik F."/>
            <person name="Keeling P."/>
            <person name="Hampl V."/>
        </authorList>
    </citation>
    <scope>NUCLEOTIDE SEQUENCE [LARGE SCALE GENOMIC DNA]</scope>
    <source>
        <strain evidence="3">ST1C</strain>
    </source>
</reference>